<dbReference type="InterPro" id="IPR009057">
    <property type="entry name" value="Homeodomain-like_sf"/>
</dbReference>
<dbReference type="Pfam" id="PF12833">
    <property type="entry name" value="HTH_18"/>
    <property type="match status" value="1"/>
</dbReference>
<dbReference type="PANTHER" id="PTHR43280">
    <property type="entry name" value="ARAC-FAMILY TRANSCRIPTIONAL REGULATOR"/>
    <property type="match status" value="1"/>
</dbReference>
<evidence type="ECO:0000313" key="6">
    <source>
        <dbReference type="Proteomes" id="UP001224325"/>
    </source>
</evidence>
<dbReference type="PRINTS" id="PR00032">
    <property type="entry name" value="HTHARAC"/>
</dbReference>
<keyword evidence="2" id="KW-0238">DNA-binding</keyword>
<dbReference type="PROSITE" id="PS01124">
    <property type="entry name" value="HTH_ARAC_FAMILY_2"/>
    <property type="match status" value="1"/>
</dbReference>
<dbReference type="InterPro" id="IPR020449">
    <property type="entry name" value="Tscrpt_reg_AraC-type_HTH"/>
</dbReference>
<evidence type="ECO:0000256" key="3">
    <source>
        <dbReference type="ARBA" id="ARBA00023163"/>
    </source>
</evidence>
<name>A0AAU7EGY6_9FLAO</name>
<dbReference type="GO" id="GO:0043565">
    <property type="term" value="F:sequence-specific DNA binding"/>
    <property type="evidence" value="ECO:0007669"/>
    <property type="project" value="InterPro"/>
</dbReference>
<dbReference type="Gene3D" id="1.10.10.60">
    <property type="entry name" value="Homeodomain-like"/>
    <property type="match status" value="2"/>
</dbReference>
<accession>A0AAU7EGY6</accession>
<reference evidence="5" key="1">
    <citation type="submission" date="2024-04" db="EMBL/GenBank/DDBJ databases">
        <title>Mariniflexile litorale, isolated from the shallow sediments of the Sea of Japan.</title>
        <authorList>
            <person name="Romanenko L."/>
            <person name="Isaeva M."/>
        </authorList>
    </citation>
    <scope>NUCLEOTIDE SEQUENCE [LARGE SCALE GENOMIC DNA]</scope>
    <source>
        <strain evidence="5">KMM 9835</strain>
    </source>
</reference>
<dbReference type="EMBL" id="CP155618">
    <property type="protein sequence ID" value="XBL15354.1"/>
    <property type="molecule type" value="Genomic_DNA"/>
</dbReference>
<dbReference type="PANTHER" id="PTHR43280:SF27">
    <property type="entry name" value="TRANSCRIPTIONAL REGULATOR MTLR"/>
    <property type="match status" value="1"/>
</dbReference>
<dbReference type="GO" id="GO:0003700">
    <property type="term" value="F:DNA-binding transcription factor activity"/>
    <property type="evidence" value="ECO:0007669"/>
    <property type="project" value="InterPro"/>
</dbReference>
<keyword evidence="6" id="KW-1185">Reference proteome</keyword>
<proteinExistence type="predicted"/>
<dbReference type="SMART" id="SM00342">
    <property type="entry name" value="HTH_ARAC"/>
    <property type="match status" value="1"/>
</dbReference>
<dbReference type="KEGG" id="mlil:QLS71_004870"/>
<evidence type="ECO:0000256" key="1">
    <source>
        <dbReference type="ARBA" id="ARBA00023015"/>
    </source>
</evidence>
<dbReference type="Proteomes" id="UP001224325">
    <property type="component" value="Chromosome"/>
</dbReference>
<dbReference type="RefSeq" id="WP_308990796.1">
    <property type="nucleotide sequence ID" value="NZ_CP155618.1"/>
</dbReference>
<organism evidence="5 6">
    <name type="scientific">Mariniflexile litorale</name>
    <dbReference type="NCBI Taxonomy" id="3045158"/>
    <lineage>
        <taxon>Bacteria</taxon>
        <taxon>Pseudomonadati</taxon>
        <taxon>Bacteroidota</taxon>
        <taxon>Flavobacteriia</taxon>
        <taxon>Flavobacteriales</taxon>
        <taxon>Flavobacteriaceae</taxon>
        <taxon>Mariniflexile</taxon>
    </lineage>
</organism>
<evidence type="ECO:0000313" key="5">
    <source>
        <dbReference type="EMBL" id="XBL15354.1"/>
    </source>
</evidence>
<keyword evidence="1" id="KW-0805">Transcription regulation</keyword>
<dbReference type="PROSITE" id="PS00041">
    <property type="entry name" value="HTH_ARAC_FAMILY_1"/>
    <property type="match status" value="1"/>
</dbReference>
<protein>
    <submittedName>
        <fullName evidence="5">AraC family transcriptional regulator</fullName>
    </submittedName>
</protein>
<dbReference type="InterPro" id="IPR018060">
    <property type="entry name" value="HTH_AraC"/>
</dbReference>
<dbReference type="InterPro" id="IPR018062">
    <property type="entry name" value="HTH_AraC-typ_CS"/>
</dbReference>
<sequence length="291" mass="34080">MFDNIHREITQLTPEDSFLVYSRVKDDFDFPIHFHPEYELNYIQNGQGVRRFAGDSIEEIEDIELVFVGSNLVHGWDLYKCQSKEIHEITIHINYDLLDEKLLARNIFKPIKDMFDKSAHGILFSKKTSREIAPRLINLTKIDGIDYYLEFISILYDLANSRKQRMLSTTTSQKRNFENSSNIKKVYEYIQNNFDKKISLDEISDLVNMSPVSFNRFIKKRTGKTFVLYVNSTRISHASKLLLETELSIAEVSFKCGFNNIANFNRIFKKEKNATPSEYRVQFNGGIKRIL</sequence>
<evidence type="ECO:0000256" key="2">
    <source>
        <dbReference type="ARBA" id="ARBA00023125"/>
    </source>
</evidence>
<keyword evidence="3" id="KW-0804">Transcription</keyword>
<dbReference type="SUPFAM" id="SSF46689">
    <property type="entry name" value="Homeodomain-like"/>
    <property type="match status" value="2"/>
</dbReference>
<feature type="domain" description="HTH araC/xylS-type" evidence="4">
    <location>
        <begin position="184"/>
        <end position="282"/>
    </location>
</feature>
<dbReference type="AlphaFoldDB" id="A0AAU7EGY6"/>
<gene>
    <name evidence="5" type="ORF">QLS71_004870</name>
</gene>
<evidence type="ECO:0000259" key="4">
    <source>
        <dbReference type="PROSITE" id="PS01124"/>
    </source>
</evidence>